<evidence type="ECO:0000256" key="1">
    <source>
        <dbReference type="SAM" id="MobiDB-lite"/>
    </source>
</evidence>
<comment type="caution">
    <text evidence="2">The sequence shown here is derived from an EMBL/GenBank/DDBJ whole genome shotgun (WGS) entry which is preliminary data.</text>
</comment>
<feature type="region of interest" description="Disordered" evidence="1">
    <location>
        <begin position="1"/>
        <end position="50"/>
    </location>
</feature>
<feature type="compositionally biased region" description="Basic residues" evidence="1">
    <location>
        <begin position="40"/>
        <end position="50"/>
    </location>
</feature>
<dbReference type="OrthoDB" id="5104894at2759"/>
<proteinExistence type="predicted"/>
<name>A0A8H4P206_9HYPO</name>
<accession>A0A8H4P206</accession>
<evidence type="ECO:0000313" key="3">
    <source>
        <dbReference type="Proteomes" id="UP000605986"/>
    </source>
</evidence>
<dbReference type="EMBL" id="JAADJG010000066">
    <property type="protein sequence ID" value="KAF4456195.1"/>
    <property type="molecule type" value="Genomic_DNA"/>
</dbReference>
<reference evidence="2" key="1">
    <citation type="submission" date="2020-01" db="EMBL/GenBank/DDBJ databases">
        <title>Identification and distribution of gene clusters putatively required for synthesis of sphingolipid metabolism inhibitors in phylogenetically diverse species of the filamentous fungus Fusarium.</title>
        <authorList>
            <person name="Kim H.-S."/>
            <person name="Busman M."/>
            <person name="Brown D.W."/>
            <person name="Divon H."/>
            <person name="Uhlig S."/>
            <person name="Proctor R.H."/>
        </authorList>
    </citation>
    <scope>NUCLEOTIDE SEQUENCE</scope>
    <source>
        <strain evidence="2">NRRL 53441</strain>
    </source>
</reference>
<protein>
    <submittedName>
        <fullName evidence="2">Uncharacterized protein</fullName>
    </submittedName>
</protein>
<sequence length="179" mass="20264">MVSDRAQQELQITNKRQAKDQEAWSKQLREEALPKENNRPKLRGRAAAKAKASRKALEAARWEEIRKTFTGPNTIEEQQRQLRRWGVAHKEERSLMIATVPKSHLEAILNLEKWVEENSRPGETNEAEVIYIQTKIADDFISVASTRKLLSLPGTSGSDEDDIEIITCSQVAATRGGPF</sequence>
<dbReference type="AlphaFoldDB" id="A0A8H4P206"/>
<gene>
    <name evidence="2" type="ORF">F53441_1613</name>
</gene>
<dbReference type="Proteomes" id="UP000605986">
    <property type="component" value="Unassembled WGS sequence"/>
</dbReference>
<organism evidence="2 3">
    <name type="scientific">Fusarium austroafricanum</name>
    <dbReference type="NCBI Taxonomy" id="2364996"/>
    <lineage>
        <taxon>Eukaryota</taxon>
        <taxon>Fungi</taxon>
        <taxon>Dikarya</taxon>
        <taxon>Ascomycota</taxon>
        <taxon>Pezizomycotina</taxon>
        <taxon>Sordariomycetes</taxon>
        <taxon>Hypocreomycetidae</taxon>
        <taxon>Hypocreales</taxon>
        <taxon>Nectriaceae</taxon>
        <taxon>Fusarium</taxon>
        <taxon>Fusarium concolor species complex</taxon>
    </lineage>
</organism>
<keyword evidence="3" id="KW-1185">Reference proteome</keyword>
<evidence type="ECO:0000313" key="2">
    <source>
        <dbReference type="EMBL" id="KAF4456195.1"/>
    </source>
</evidence>
<feature type="compositionally biased region" description="Basic and acidic residues" evidence="1">
    <location>
        <begin position="17"/>
        <end position="39"/>
    </location>
</feature>